<comment type="caution">
    <text evidence="2">The sequence shown here is derived from an EMBL/GenBank/DDBJ whole genome shotgun (WGS) entry which is preliminary data.</text>
</comment>
<evidence type="ECO:0000256" key="1">
    <source>
        <dbReference type="SAM" id="Phobius"/>
    </source>
</evidence>
<dbReference type="AlphaFoldDB" id="A0A397DLQ1"/>
<dbReference type="VEuPathDB" id="FungiDB:H257_09660"/>
<proteinExistence type="predicted"/>
<feature type="transmembrane region" description="Helical" evidence="1">
    <location>
        <begin position="776"/>
        <end position="798"/>
    </location>
</feature>
<feature type="transmembrane region" description="Helical" evidence="1">
    <location>
        <begin position="723"/>
        <end position="742"/>
    </location>
</feature>
<protein>
    <submittedName>
        <fullName evidence="2">Uncharacterized protein</fullName>
    </submittedName>
</protein>
<keyword evidence="1" id="KW-1133">Transmembrane helix</keyword>
<keyword evidence="1" id="KW-0812">Transmembrane</keyword>
<accession>A0A397DLQ1</accession>
<dbReference type="EMBL" id="QUTC01004477">
    <property type="protein sequence ID" value="RHY64355.1"/>
    <property type="molecule type" value="Genomic_DNA"/>
</dbReference>
<keyword evidence="1" id="KW-0472">Membrane</keyword>
<dbReference type="VEuPathDB" id="FungiDB:H257_15591"/>
<gene>
    <name evidence="2" type="ORF">DYB38_009050</name>
</gene>
<sequence>MLSLTWDDVAMHQDEHTEYVSIRLRWHKKASVQSDCQVYNLVDEKSFPCLRVCGLFRDYLGLVKQVSPNLAAQSFVFPAYTLEATGIPRLNCMRRGGSFYRVFESPERRFNFRELMAWCRWEDAKTCCEYLITRSITNEVDPRNLLRVKVATATDDSNVGSVSVDALCDAIVKRLNNHGTTPHASGIHAATESCRSLPASVVKSQRQTTLDAFVTHAVIPTARSAKDAWIQWFTGDAVVGLFQPVRSFGKEMIRANRRKYSERLTLSLAFSKYISYEMFEAAYEGHTSTYSDALDEVRKRKREGRFGRFVMGQTFEQYALYLSWGSTYFQRALSTMSVFFVCFDVVMNNWEVINYIGNANYLLTPLINIPSPELLAQHFQFPTYANLESLSEVGQFMVSYVLDSSYIRDTTDYVLTAGAHLIDSDTNNICGTLVQTYPLPPLNAPTMRLGVVFNRMQLIRGNTLDTFFTADELPPPPDANHTTLAYLGFIPARMDVDMRLTTSVAIPPPGVTVEANISMYRFAPRSFCSGCNPIVELGLDVCKIVYHVDMASQSLVVSSSTAYWGEYHMLGMILERSSATGASLYLRAIALMVALAGFTTSKKTTRWTEATTMSTFWKRVTHTLAPPLYRYSSHTFTFSNFCLNSDFFVVVYVVAVILDEKNSMCFARLVHTWNIEGDNPWIDIQMMSMQFRWLWINCFVVKAAKVVFNFASLTRYSGSNTVVGFFNFSSVTYIYLGAVFVMKRAQYIEYGNTDRTTLSSTTSDLDGIRIDFFDSWFVRSFPSMMVVMVLNLLLMLGLDRVWNRSMWRRLAQNSLGRQAMFNSSSILCEMCYAFHELDNYKNQAVVVQTRALCTVQWFLMCHTLCFGLPENPKHVRAMMTKSLGIHSSGYTVTNVSETGNGEQICGHRNKVTVKDASGGGKGSSYRVVGTDALHHALKAVHEDNLGAVEPANEDDDGKAIHNDLCIVAQDVDGNIHLYDARKREVQSMSLEVKILSDSRFMIA</sequence>
<feature type="transmembrane region" description="Helical" evidence="1">
    <location>
        <begin position="693"/>
        <end position="711"/>
    </location>
</feature>
<feature type="transmembrane region" description="Helical" evidence="1">
    <location>
        <begin position="638"/>
        <end position="658"/>
    </location>
</feature>
<dbReference type="VEuPathDB" id="FungiDB:H257_17928"/>
<organism evidence="2 3">
    <name type="scientific">Aphanomyces astaci</name>
    <name type="common">Crayfish plague agent</name>
    <dbReference type="NCBI Taxonomy" id="112090"/>
    <lineage>
        <taxon>Eukaryota</taxon>
        <taxon>Sar</taxon>
        <taxon>Stramenopiles</taxon>
        <taxon>Oomycota</taxon>
        <taxon>Saprolegniomycetes</taxon>
        <taxon>Saprolegniales</taxon>
        <taxon>Verrucalvaceae</taxon>
        <taxon>Aphanomyces</taxon>
    </lineage>
</organism>
<dbReference type="VEuPathDB" id="FungiDB:H257_17927"/>
<dbReference type="VEuPathDB" id="FungiDB:H257_15781"/>
<reference evidence="2 3" key="1">
    <citation type="submission" date="2018-08" db="EMBL/GenBank/DDBJ databases">
        <title>Aphanomyces genome sequencing and annotation.</title>
        <authorList>
            <person name="Minardi D."/>
            <person name="Oidtmann B."/>
            <person name="Van Der Giezen M."/>
            <person name="Studholme D.J."/>
        </authorList>
    </citation>
    <scope>NUCLEOTIDE SEQUENCE [LARGE SCALE GENOMIC DNA]</scope>
    <source>
        <strain evidence="2 3">SA</strain>
    </source>
</reference>
<evidence type="ECO:0000313" key="3">
    <source>
        <dbReference type="Proteomes" id="UP000265716"/>
    </source>
</evidence>
<name>A0A397DLQ1_APHAT</name>
<dbReference type="Proteomes" id="UP000265716">
    <property type="component" value="Unassembled WGS sequence"/>
</dbReference>
<feature type="transmembrane region" description="Helical" evidence="1">
    <location>
        <begin position="584"/>
        <end position="601"/>
    </location>
</feature>
<evidence type="ECO:0000313" key="2">
    <source>
        <dbReference type="EMBL" id="RHY64355.1"/>
    </source>
</evidence>